<accession>A0A0E9WTU3</accession>
<organism evidence="1">
    <name type="scientific">Anguilla anguilla</name>
    <name type="common">European freshwater eel</name>
    <name type="synonym">Muraena anguilla</name>
    <dbReference type="NCBI Taxonomy" id="7936"/>
    <lineage>
        <taxon>Eukaryota</taxon>
        <taxon>Metazoa</taxon>
        <taxon>Chordata</taxon>
        <taxon>Craniata</taxon>
        <taxon>Vertebrata</taxon>
        <taxon>Euteleostomi</taxon>
        <taxon>Actinopterygii</taxon>
        <taxon>Neopterygii</taxon>
        <taxon>Teleostei</taxon>
        <taxon>Anguilliformes</taxon>
        <taxon>Anguillidae</taxon>
        <taxon>Anguilla</taxon>
    </lineage>
</organism>
<proteinExistence type="predicted"/>
<reference evidence="1" key="1">
    <citation type="submission" date="2014-11" db="EMBL/GenBank/DDBJ databases">
        <authorList>
            <person name="Amaro Gonzalez C."/>
        </authorList>
    </citation>
    <scope>NUCLEOTIDE SEQUENCE</scope>
</reference>
<dbReference type="AlphaFoldDB" id="A0A0E9WTU3"/>
<sequence length="52" mass="5914">MKCSADNNNATNKHNVIAINNQSIQFSLLALVTVHSINWSVLEKLQRKRNVH</sequence>
<evidence type="ECO:0000313" key="1">
    <source>
        <dbReference type="EMBL" id="JAH93777.1"/>
    </source>
</evidence>
<reference evidence="1" key="2">
    <citation type="journal article" date="2015" name="Fish Shellfish Immunol.">
        <title>Early steps in the European eel (Anguilla anguilla)-Vibrio vulnificus interaction in the gills: Role of the RtxA13 toxin.</title>
        <authorList>
            <person name="Callol A."/>
            <person name="Pajuelo D."/>
            <person name="Ebbesson L."/>
            <person name="Teles M."/>
            <person name="MacKenzie S."/>
            <person name="Amaro C."/>
        </authorList>
    </citation>
    <scope>NUCLEOTIDE SEQUENCE</scope>
</reference>
<name>A0A0E9WTU3_ANGAN</name>
<dbReference type="EMBL" id="GBXM01014800">
    <property type="protein sequence ID" value="JAH93777.1"/>
    <property type="molecule type" value="Transcribed_RNA"/>
</dbReference>
<protein>
    <submittedName>
        <fullName evidence="1">Uncharacterized protein</fullName>
    </submittedName>
</protein>